<dbReference type="EMBL" id="CP002736">
    <property type="protein sequence ID" value="AEF95406.1"/>
    <property type="molecule type" value="Genomic_DNA"/>
</dbReference>
<name>F6B5H4_DESCC</name>
<dbReference type="Proteomes" id="UP000009226">
    <property type="component" value="Chromosome"/>
</dbReference>
<dbReference type="AlphaFoldDB" id="F6B5H4"/>
<dbReference type="eggNOG" id="COG4372">
    <property type="taxonomic scope" value="Bacteria"/>
</dbReference>
<dbReference type="STRING" id="868595.Desca_2584"/>
<sequence>MDNEEFQNIMIQQFNKVFEKLDVVESRLTSLEKGQSKLENRIEKVENTIDQLQLYVENKAADKLRILFDGWQEHEDKTADLAEKLDTLNAKFDRLETKLGRMEIKLDRVAGVQLHHSEMLDILAAKSVHQEAEISALKKVK</sequence>
<protein>
    <submittedName>
        <fullName evidence="2">Uncharacterized protein</fullName>
    </submittedName>
</protein>
<accession>F6B5H4</accession>
<dbReference type="HOGENOM" id="CLU_1822243_0_0_9"/>
<dbReference type="Gene3D" id="1.20.5.340">
    <property type="match status" value="1"/>
</dbReference>
<organism evidence="2 3">
    <name type="scientific">Desulfotomaculum nigrificans (strain DSM 14880 / VKM B-2319 / CO-1-SRB)</name>
    <name type="common">Desulfotomaculum carboxydivorans</name>
    <dbReference type="NCBI Taxonomy" id="868595"/>
    <lineage>
        <taxon>Bacteria</taxon>
        <taxon>Bacillati</taxon>
        <taxon>Bacillota</taxon>
        <taxon>Clostridia</taxon>
        <taxon>Eubacteriales</taxon>
        <taxon>Desulfotomaculaceae</taxon>
        <taxon>Desulfotomaculum</taxon>
    </lineage>
</organism>
<feature type="coiled-coil region" evidence="1">
    <location>
        <begin position="21"/>
        <end position="105"/>
    </location>
</feature>
<keyword evidence="1" id="KW-0175">Coiled coil</keyword>
<dbReference type="RefSeq" id="WP_003543720.1">
    <property type="nucleotide sequence ID" value="NC_015565.1"/>
</dbReference>
<evidence type="ECO:0000313" key="2">
    <source>
        <dbReference type="EMBL" id="AEF95406.1"/>
    </source>
</evidence>
<evidence type="ECO:0000256" key="1">
    <source>
        <dbReference type="SAM" id="Coils"/>
    </source>
</evidence>
<proteinExistence type="predicted"/>
<gene>
    <name evidence="2" type="ordered locus">Desca_2584</name>
</gene>
<dbReference type="SUPFAM" id="SSF57997">
    <property type="entry name" value="Tropomyosin"/>
    <property type="match status" value="1"/>
</dbReference>
<evidence type="ECO:0000313" key="3">
    <source>
        <dbReference type="Proteomes" id="UP000009226"/>
    </source>
</evidence>
<reference evidence="2" key="1">
    <citation type="submission" date="2011-05" db="EMBL/GenBank/DDBJ databases">
        <title>Complete sequence of Desulfotomaculum carboxydivorans CO-1-SRB.</title>
        <authorList>
            <consortium name="US DOE Joint Genome Institute"/>
            <person name="Lucas S."/>
            <person name="Han J."/>
            <person name="Lapidus A."/>
            <person name="Cheng J.-F."/>
            <person name="Goodwin L."/>
            <person name="Pitluck S."/>
            <person name="Peters L."/>
            <person name="Mikhailova N."/>
            <person name="Lu M."/>
            <person name="Han C."/>
            <person name="Tapia R."/>
            <person name="Land M."/>
            <person name="Hauser L."/>
            <person name="Kyrpides N."/>
            <person name="Ivanova N."/>
            <person name="Pagani I."/>
            <person name="Stams A."/>
            <person name="Plugge C."/>
            <person name="Muyzer G."/>
            <person name="Kuever J."/>
            <person name="Parshina S."/>
            <person name="Ivanova A."/>
            <person name="Nazina T."/>
            <person name="Woyke T."/>
        </authorList>
    </citation>
    <scope>NUCLEOTIDE SEQUENCE [LARGE SCALE GENOMIC DNA]</scope>
    <source>
        <strain evidence="2">CO-1-SRB</strain>
    </source>
</reference>
<dbReference type="KEGG" id="dca:Desca_2584"/>
<keyword evidence="3" id="KW-1185">Reference proteome</keyword>